<protein>
    <recommendedName>
        <fullName evidence="5">MFS transporter</fullName>
    </recommendedName>
</protein>
<accession>A0A0L8JIF1</accession>
<dbReference type="Gene3D" id="1.20.1250.20">
    <property type="entry name" value="MFS general substrate transporter like domains"/>
    <property type="match status" value="1"/>
</dbReference>
<evidence type="ECO:0000256" key="2">
    <source>
        <dbReference type="SAM" id="Phobius"/>
    </source>
</evidence>
<dbReference type="PATRIC" id="fig|1938.6.peg.6612"/>
<keyword evidence="2" id="KW-0472">Membrane</keyword>
<feature type="compositionally biased region" description="Basic and acidic residues" evidence="1">
    <location>
        <begin position="11"/>
        <end position="22"/>
    </location>
</feature>
<dbReference type="AlphaFoldDB" id="A0A0L8JIF1"/>
<gene>
    <name evidence="3" type="ORF">ADK34_30830</name>
</gene>
<evidence type="ECO:0000313" key="4">
    <source>
        <dbReference type="Proteomes" id="UP000037023"/>
    </source>
</evidence>
<keyword evidence="2" id="KW-1133">Transmembrane helix</keyword>
<dbReference type="EMBL" id="LGUP01000377">
    <property type="protein sequence ID" value="KOG13374.1"/>
    <property type="molecule type" value="Genomic_DNA"/>
</dbReference>
<keyword evidence="2" id="KW-0812">Transmembrane</keyword>
<feature type="region of interest" description="Disordered" evidence="1">
    <location>
        <begin position="1"/>
        <end position="24"/>
    </location>
</feature>
<organism evidence="3 4">
    <name type="scientific">Streptomyces viridochromogenes</name>
    <dbReference type="NCBI Taxonomy" id="1938"/>
    <lineage>
        <taxon>Bacteria</taxon>
        <taxon>Bacillati</taxon>
        <taxon>Actinomycetota</taxon>
        <taxon>Actinomycetes</taxon>
        <taxon>Kitasatosporales</taxon>
        <taxon>Streptomycetaceae</taxon>
        <taxon>Streptomyces</taxon>
    </lineage>
</organism>
<proteinExistence type="predicted"/>
<evidence type="ECO:0000313" key="3">
    <source>
        <dbReference type="EMBL" id="KOG13374.1"/>
    </source>
</evidence>
<name>A0A0L8JIF1_STRVR</name>
<dbReference type="InterPro" id="IPR036259">
    <property type="entry name" value="MFS_trans_sf"/>
</dbReference>
<feature type="transmembrane region" description="Helical" evidence="2">
    <location>
        <begin position="79"/>
        <end position="99"/>
    </location>
</feature>
<evidence type="ECO:0008006" key="5">
    <source>
        <dbReference type="Google" id="ProtNLM"/>
    </source>
</evidence>
<evidence type="ECO:0000256" key="1">
    <source>
        <dbReference type="SAM" id="MobiDB-lite"/>
    </source>
</evidence>
<dbReference type="Proteomes" id="UP000037023">
    <property type="component" value="Unassembled WGS sequence"/>
</dbReference>
<comment type="caution">
    <text evidence="3">The sequence shown here is derived from an EMBL/GenBank/DDBJ whole genome shotgun (WGS) entry which is preliminary data.</text>
</comment>
<reference evidence="3 4" key="1">
    <citation type="submission" date="2015-06" db="EMBL/GenBank/DDBJ databases">
        <authorList>
            <person name="Hoefler B.C."/>
            <person name="Straight P.D."/>
        </authorList>
    </citation>
    <scope>NUCLEOTIDE SEQUENCE [LARGE SCALE GENOMIC DNA]</scope>
    <source>
        <strain evidence="3 4">NRRL 3427</strain>
    </source>
</reference>
<sequence length="107" mass="11086">MSRTAIDTDTNGERPPPEDDRAFLGQPRGLLSLSGLEVRERFSFLGMQAILVLYLAAAADGGGMAPGTAAPVSAPACSAVYGTVAVAVGLAVIALAPWLRRTMHPVH</sequence>
<feature type="transmembrane region" description="Helical" evidence="2">
    <location>
        <begin position="42"/>
        <end position="59"/>
    </location>
</feature>